<dbReference type="Proteomes" id="UP001159405">
    <property type="component" value="Unassembled WGS sequence"/>
</dbReference>
<evidence type="ECO:0000313" key="6">
    <source>
        <dbReference type="EMBL" id="CAH3171395.1"/>
    </source>
</evidence>
<gene>
    <name evidence="6" type="ORF">PLOB_00011833</name>
</gene>
<proteinExistence type="predicted"/>
<keyword evidence="2" id="KW-0597">Phosphoprotein</keyword>
<evidence type="ECO:0000259" key="5">
    <source>
        <dbReference type="Pfam" id="PF12012"/>
    </source>
</evidence>
<protein>
    <recommendedName>
        <fullName evidence="5">ZMYM2-like/QRICH1 C-terminal domain-containing protein</fullName>
    </recommendedName>
</protein>
<keyword evidence="7" id="KW-1185">Reference proteome</keyword>
<dbReference type="Pfam" id="PF12012">
    <property type="entry name" value="DUF3504"/>
    <property type="match status" value="1"/>
</dbReference>
<keyword evidence="1" id="KW-1017">Isopeptide bond</keyword>
<feature type="domain" description="ZMYM2-like/QRICH1 C-terminal" evidence="5">
    <location>
        <begin position="131"/>
        <end position="269"/>
    </location>
</feature>
<evidence type="ECO:0000313" key="7">
    <source>
        <dbReference type="Proteomes" id="UP001159405"/>
    </source>
</evidence>
<keyword evidence="3" id="KW-0832">Ubl conjugation</keyword>
<evidence type="ECO:0000256" key="4">
    <source>
        <dbReference type="SAM" id="MobiDB-lite"/>
    </source>
</evidence>
<dbReference type="InterPro" id="IPR042838">
    <property type="entry name" value="KIAA1958"/>
</dbReference>
<feature type="region of interest" description="Disordered" evidence="4">
    <location>
        <begin position="190"/>
        <end position="213"/>
    </location>
</feature>
<comment type="caution">
    <text evidence="6">The sequence shown here is derived from an EMBL/GenBank/DDBJ whole genome shotgun (WGS) entry which is preliminary data.</text>
</comment>
<dbReference type="PANTHER" id="PTHR46963:SF1">
    <property type="entry name" value="SIMILAR TO RIKEN CDNA E130308A19"/>
    <property type="match status" value="1"/>
</dbReference>
<dbReference type="EMBL" id="CALNXK010000163">
    <property type="protein sequence ID" value="CAH3171395.1"/>
    <property type="molecule type" value="Genomic_DNA"/>
</dbReference>
<dbReference type="PANTHER" id="PTHR46963">
    <property type="entry name" value="SIMILAR TO RIKEN CDNA E130308A19"/>
    <property type="match status" value="1"/>
</dbReference>
<accession>A0ABN8R1X5</accession>
<feature type="non-terminal residue" evidence="6">
    <location>
        <position position="1"/>
    </location>
</feature>
<evidence type="ECO:0000256" key="2">
    <source>
        <dbReference type="ARBA" id="ARBA00022553"/>
    </source>
</evidence>
<feature type="non-terminal residue" evidence="6">
    <location>
        <position position="274"/>
    </location>
</feature>
<evidence type="ECO:0000256" key="3">
    <source>
        <dbReference type="ARBA" id="ARBA00022843"/>
    </source>
</evidence>
<evidence type="ECO:0000256" key="1">
    <source>
        <dbReference type="ARBA" id="ARBA00022499"/>
    </source>
</evidence>
<dbReference type="InterPro" id="IPR021893">
    <property type="entry name" value="ZMYM2-like_C"/>
</dbReference>
<name>A0ABN8R1X5_9CNID</name>
<sequence>SNEQIQETSKEAENNNTLRSTNTWMRVWCSWAKSRQINESIETMAPATLDGVLQKFYLEVRKQDGSEYEPDSLKVMQAALERYLSAQKYPYSLIGSLEFSSSRAVLEAKAKQLRINGYGKRKNRALPYNSAEEESFWSSGQLADHDGVALTNVNFKNLSEHFGFRGRQDHYDAYGGELVRCVRFNENPTKTHSGGLSAKHRKTPQEMWATDGGPRDPVRRFEEFLRRRPLEMRTSGPLYLAIIQRPKTEVWYAKSRMGEHKLGSMMKTLAQTIS</sequence>
<reference evidence="6 7" key="1">
    <citation type="submission" date="2022-05" db="EMBL/GenBank/DDBJ databases">
        <authorList>
            <consortium name="Genoscope - CEA"/>
            <person name="William W."/>
        </authorList>
    </citation>
    <scope>NUCLEOTIDE SEQUENCE [LARGE SCALE GENOMIC DNA]</scope>
</reference>
<organism evidence="6 7">
    <name type="scientific">Porites lobata</name>
    <dbReference type="NCBI Taxonomy" id="104759"/>
    <lineage>
        <taxon>Eukaryota</taxon>
        <taxon>Metazoa</taxon>
        <taxon>Cnidaria</taxon>
        <taxon>Anthozoa</taxon>
        <taxon>Hexacorallia</taxon>
        <taxon>Scleractinia</taxon>
        <taxon>Fungiina</taxon>
        <taxon>Poritidae</taxon>
        <taxon>Porites</taxon>
    </lineage>
</organism>